<protein>
    <recommendedName>
        <fullName evidence="11">1,6-anhydro-N-acetylmuramyl-L-alanine amidase AmpD</fullName>
        <ecNumber evidence="5">3.5.1.28</ecNumber>
    </recommendedName>
    <alternativeName>
        <fullName evidence="12">N-acetylmuramoyl-L-alanine amidase</fullName>
    </alternativeName>
</protein>
<dbReference type="InterPro" id="IPR036505">
    <property type="entry name" value="Amidase/PGRP_sf"/>
</dbReference>
<dbReference type="InterPro" id="IPR002502">
    <property type="entry name" value="Amidase_domain"/>
</dbReference>
<name>A0ABU5SX95_9CYAN</name>
<feature type="domain" description="N-acetylmuramoyl-L-alanine amidase" evidence="14">
    <location>
        <begin position="120"/>
        <end position="274"/>
    </location>
</feature>
<evidence type="ECO:0000256" key="11">
    <source>
        <dbReference type="ARBA" id="ARBA00039257"/>
    </source>
</evidence>
<comment type="cofactor">
    <cofactor evidence="2">
        <name>Zn(2+)</name>
        <dbReference type="ChEBI" id="CHEBI:29105"/>
    </cofactor>
</comment>
<comment type="catalytic activity">
    <reaction evidence="1">
        <text>Hydrolyzes the link between N-acetylmuramoyl residues and L-amino acid residues in certain cell-wall glycopeptides.</text>
        <dbReference type="EC" id="3.5.1.28"/>
    </reaction>
</comment>
<evidence type="ECO:0000256" key="6">
    <source>
        <dbReference type="ARBA" id="ARBA00022490"/>
    </source>
</evidence>
<feature type="compositionally biased region" description="Pro residues" evidence="13">
    <location>
        <begin position="61"/>
        <end position="73"/>
    </location>
</feature>
<dbReference type="EC" id="3.5.1.28" evidence="5"/>
<reference evidence="15 16" key="1">
    <citation type="submission" date="2023-12" db="EMBL/GenBank/DDBJ databases">
        <title>Baltic Sea Cyanobacteria.</title>
        <authorList>
            <person name="Delbaje E."/>
            <person name="Fewer D.P."/>
            <person name="Shishido T.K."/>
        </authorList>
    </citation>
    <scope>NUCLEOTIDE SEQUENCE [LARGE SCALE GENOMIC DNA]</scope>
    <source>
        <strain evidence="15 16">UHCC 0281</strain>
    </source>
</reference>
<evidence type="ECO:0000256" key="10">
    <source>
        <dbReference type="ARBA" id="ARBA00023316"/>
    </source>
</evidence>
<evidence type="ECO:0000313" key="16">
    <source>
        <dbReference type="Proteomes" id="UP001302329"/>
    </source>
</evidence>
<dbReference type="PANTHER" id="PTHR30417:SF4">
    <property type="entry name" value="1,6-ANHYDRO-N-ACETYLMURAMYL-L-ALANINE AMIDASE AMPD"/>
    <property type="match status" value="1"/>
</dbReference>
<comment type="similarity">
    <text evidence="4">Belongs to the N-acetylmuramoyl-L-alanine amidase 2 family.</text>
</comment>
<evidence type="ECO:0000256" key="12">
    <source>
        <dbReference type="ARBA" id="ARBA00042615"/>
    </source>
</evidence>
<gene>
    <name evidence="15" type="ORF">VB739_11180</name>
</gene>
<dbReference type="EMBL" id="JAYGHY010000037">
    <property type="protein sequence ID" value="MEA5443114.1"/>
    <property type="molecule type" value="Genomic_DNA"/>
</dbReference>
<evidence type="ECO:0000256" key="4">
    <source>
        <dbReference type="ARBA" id="ARBA00007553"/>
    </source>
</evidence>
<evidence type="ECO:0000259" key="14">
    <source>
        <dbReference type="SMART" id="SM00644"/>
    </source>
</evidence>
<evidence type="ECO:0000256" key="1">
    <source>
        <dbReference type="ARBA" id="ARBA00001561"/>
    </source>
</evidence>
<evidence type="ECO:0000256" key="9">
    <source>
        <dbReference type="ARBA" id="ARBA00022833"/>
    </source>
</evidence>
<dbReference type="Gene3D" id="3.40.80.10">
    <property type="entry name" value="Peptidoglycan recognition protein-like"/>
    <property type="match status" value="1"/>
</dbReference>
<keyword evidence="8" id="KW-0378">Hydrolase</keyword>
<proteinExistence type="inferred from homology"/>
<dbReference type="Pfam" id="PF01510">
    <property type="entry name" value="Amidase_2"/>
    <property type="match status" value="1"/>
</dbReference>
<dbReference type="InterPro" id="IPR051206">
    <property type="entry name" value="NAMLAA_amidase_2"/>
</dbReference>
<keyword evidence="10" id="KW-0961">Cell wall biogenesis/degradation</keyword>
<keyword evidence="16" id="KW-1185">Reference proteome</keyword>
<comment type="caution">
    <text evidence="15">The sequence shown here is derived from an EMBL/GenBank/DDBJ whole genome shotgun (WGS) entry which is preliminary data.</text>
</comment>
<evidence type="ECO:0000256" key="7">
    <source>
        <dbReference type="ARBA" id="ARBA00022723"/>
    </source>
</evidence>
<evidence type="ECO:0000313" key="15">
    <source>
        <dbReference type="EMBL" id="MEA5443114.1"/>
    </source>
</evidence>
<accession>A0ABU5SX95</accession>
<dbReference type="CDD" id="cd06583">
    <property type="entry name" value="PGRP"/>
    <property type="match status" value="1"/>
</dbReference>
<evidence type="ECO:0000256" key="2">
    <source>
        <dbReference type="ARBA" id="ARBA00001947"/>
    </source>
</evidence>
<sequence>MSASLRPLVLAVAGAGVLSIGGLTWLGRDLFGAPGNAGGRASLLDLLEEVRQSPGAGGRPQQPPPVKALPPPHAAWRTPLGGACQADPQLRGRLLALAERLRYETIRLRIDPSNYGERFRQDVFGQPLDPTPQVVVLHETVYGINSAINTFMTPHPRDEDQVSYHTLIGLDGRVVEVLDPSKRAFGSGNSAFNGRWVVTNPEVGGSINNFSLHLSLETPIDGEDQDPAHSGYTAAQYDALAIVLGRWMRRFSIPANNITTHRHVDLGGERMDPRSFDWRELQVRLASIGVLC</sequence>
<dbReference type="SMART" id="SM00644">
    <property type="entry name" value="Ami_2"/>
    <property type="match status" value="1"/>
</dbReference>
<organism evidence="15 16">
    <name type="scientific">Cyanobium gracile UHCC 0281</name>
    <dbReference type="NCBI Taxonomy" id="3110309"/>
    <lineage>
        <taxon>Bacteria</taxon>
        <taxon>Bacillati</taxon>
        <taxon>Cyanobacteriota</taxon>
        <taxon>Cyanophyceae</taxon>
        <taxon>Synechococcales</taxon>
        <taxon>Prochlorococcaceae</taxon>
        <taxon>Cyanobium</taxon>
    </lineage>
</organism>
<feature type="region of interest" description="Disordered" evidence="13">
    <location>
        <begin position="53"/>
        <end position="81"/>
    </location>
</feature>
<dbReference type="SUPFAM" id="SSF55846">
    <property type="entry name" value="N-acetylmuramoyl-L-alanine amidase-like"/>
    <property type="match status" value="1"/>
</dbReference>
<dbReference type="RefSeq" id="WP_323357127.1">
    <property type="nucleotide sequence ID" value="NZ_JAYGHY010000037.1"/>
</dbReference>
<dbReference type="PANTHER" id="PTHR30417">
    <property type="entry name" value="N-ACETYLMURAMOYL-L-ALANINE AMIDASE AMID"/>
    <property type="match status" value="1"/>
</dbReference>
<evidence type="ECO:0000256" key="8">
    <source>
        <dbReference type="ARBA" id="ARBA00022801"/>
    </source>
</evidence>
<evidence type="ECO:0000256" key="3">
    <source>
        <dbReference type="ARBA" id="ARBA00004496"/>
    </source>
</evidence>
<dbReference type="Proteomes" id="UP001302329">
    <property type="component" value="Unassembled WGS sequence"/>
</dbReference>
<keyword evidence="6" id="KW-0963">Cytoplasm</keyword>
<keyword evidence="9" id="KW-0862">Zinc</keyword>
<keyword evidence="7" id="KW-0479">Metal-binding</keyword>
<evidence type="ECO:0000256" key="5">
    <source>
        <dbReference type="ARBA" id="ARBA00011901"/>
    </source>
</evidence>
<comment type="subcellular location">
    <subcellularLocation>
        <location evidence="3">Cytoplasm</location>
    </subcellularLocation>
</comment>
<evidence type="ECO:0000256" key="13">
    <source>
        <dbReference type="SAM" id="MobiDB-lite"/>
    </source>
</evidence>